<organism evidence="1">
    <name type="scientific">termite gut metagenome</name>
    <dbReference type="NCBI Taxonomy" id="433724"/>
    <lineage>
        <taxon>unclassified sequences</taxon>
        <taxon>metagenomes</taxon>
        <taxon>organismal metagenomes</taxon>
    </lineage>
</organism>
<proteinExistence type="predicted"/>
<feature type="non-terminal residue" evidence="1">
    <location>
        <position position="722"/>
    </location>
</feature>
<dbReference type="InterPro" id="IPR012334">
    <property type="entry name" value="Pectin_lyas_fold"/>
</dbReference>
<accession>A0A5J4SLQ6</accession>
<sequence length="722" mass="80738">MKKLISVFLFFVATLLLSAQNIGNYHPLDTQNPVSFDGKHIFYQGKKIILSEKIFFVDGQLSNEEVVKYPYVFNSFGEAVKHLIDGTETEPMTLYLAPYVYWVDDPDDPTVRIPKQDERLPFGMNIKCEWLKIYGLTDNPKNVVLASNRGQTMGAEGNFTMFYFNGNGTGIENVTLGNYCNIDLEFPLNPKLNRTKRSSAVVQAQLAICNGDKITARNSNFISRLNTRPLAGGKRTLFYKCHFECTDDALCEVGVHLDCSFTLFSSKPFAITRATGAILLNCDFEVLTKNKQYLTKIGSPVAIVDSRFTHASDSLFIGWTQYPTDNMRSYQYNVSLNGKPIYINADKPWLTVDMTAKRVLDAYRFEYNGTIVYNTYNLLQGDDEWDPMGIKESVKAAEKVLGKSLSNIPTFLLITPSHEKTESGLNTVDLKAEVKRFGNYKYDESIIKWSVAPEYQNYAALKVEKNDACKVTGTNEEDETKTIVIKASTPDGLESASVLTVAPHYLQAPEFTSLPAIIPSSGKGKLVVDYALDLQGRKDQSLITWYRCTDIKGSNAIEVAVSRLDRPEQTYELSLADIGYYIMASVSPKHLRCHPGETKTAITSSPVSKKDIINKGFYTDFQNFPTTYQPELIPGFWTVDAYKPIDTQIYDWKATPNNGWFYGSATDGARGTGLLQASKGARLLYTPIHENYGNMSVSINVDPCKTAGQGFGSATGQYMDIY</sequence>
<name>A0A5J4SLQ6_9ZZZZ</name>
<gene>
    <name evidence="1" type="ORF">EZS27_005391</name>
</gene>
<dbReference type="Gene3D" id="2.160.20.10">
    <property type="entry name" value="Single-stranded right-handed beta-helix, Pectin lyase-like"/>
    <property type="match status" value="1"/>
</dbReference>
<dbReference type="EMBL" id="SNRY01000105">
    <property type="protein sequence ID" value="KAA6347154.1"/>
    <property type="molecule type" value="Genomic_DNA"/>
</dbReference>
<reference evidence="1" key="1">
    <citation type="submission" date="2019-03" db="EMBL/GenBank/DDBJ databases">
        <title>Single cell metagenomics reveals metabolic interactions within the superorganism composed of flagellate Streblomastix strix and complex community of Bacteroidetes bacteria on its surface.</title>
        <authorList>
            <person name="Treitli S.C."/>
            <person name="Kolisko M."/>
            <person name="Husnik F."/>
            <person name="Keeling P."/>
            <person name="Hampl V."/>
        </authorList>
    </citation>
    <scope>NUCLEOTIDE SEQUENCE</scope>
    <source>
        <strain evidence="1">STM</strain>
    </source>
</reference>
<evidence type="ECO:0000313" key="1">
    <source>
        <dbReference type="EMBL" id="KAA6347154.1"/>
    </source>
</evidence>
<comment type="caution">
    <text evidence="1">The sequence shown here is derived from an EMBL/GenBank/DDBJ whole genome shotgun (WGS) entry which is preliminary data.</text>
</comment>
<dbReference type="AlphaFoldDB" id="A0A5J4SLQ6"/>
<protein>
    <submittedName>
        <fullName evidence="1">Uncharacterized protein</fullName>
    </submittedName>
</protein>